<evidence type="ECO:0000313" key="2">
    <source>
        <dbReference type="Proteomes" id="UP000244334"/>
    </source>
</evidence>
<evidence type="ECO:0000313" key="1">
    <source>
        <dbReference type="EMBL" id="RAP70797.1"/>
    </source>
</evidence>
<protein>
    <submittedName>
        <fullName evidence="1">Uncharacterized protein</fullName>
    </submittedName>
</protein>
<reference evidence="1" key="1">
    <citation type="submission" date="2018-04" db="EMBL/GenBank/DDBJ databases">
        <title>Genomes of the Obligate Erwinia dacicola and Facultative Enterobacter sp. OLF Endosymbionts of the Olive Fruit fly, Bactrocera oleae.</title>
        <authorList>
            <person name="Estes A.M."/>
            <person name="Hearn D.J."/>
            <person name="Agarwal S."/>
            <person name="Pierson E.A."/>
            <person name="Dunning-Hotopp J.C."/>
        </authorList>
    </citation>
    <scope>NUCLEOTIDE SEQUENCE [LARGE SCALE GENOMIC DNA]</scope>
    <source>
        <strain evidence="1">Oroville</strain>
    </source>
</reference>
<organism evidence="1 2">
    <name type="scientific">Candidatus Erwinia dacicola</name>
    <dbReference type="NCBI Taxonomy" id="252393"/>
    <lineage>
        <taxon>Bacteria</taxon>
        <taxon>Pseudomonadati</taxon>
        <taxon>Pseudomonadota</taxon>
        <taxon>Gammaproteobacteria</taxon>
        <taxon>Enterobacterales</taxon>
        <taxon>Erwiniaceae</taxon>
        <taxon>Erwinia</taxon>
    </lineage>
</organism>
<comment type="caution">
    <text evidence="1">The sequence shown here is derived from an EMBL/GenBank/DDBJ whole genome shotgun (WGS) entry which is preliminary data.</text>
</comment>
<proteinExistence type="predicted"/>
<accession>A0A328TJJ7</accession>
<sequence length="42" mass="4741">MARIFIFAKYRAMQAKGSAIAGRRCASKIRMWFAPFAASSDR</sequence>
<dbReference type="Proteomes" id="UP000244334">
    <property type="component" value="Unassembled WGS sequence"/>
</dbReference>
<keyword evidence="2" id="KW-1185">Reference proteome</keyword>
<gene>
    <name evidence="1" type="ORF">ACZ87_02396</name>
</gene>
<name>A0A328TJJ7_9GAMM</name>
<dbReference type="AlphaFoldDB" id="A0A328TJJ7"/>
<dbReference type="EMBL" id="LJAM02000260">
    <property type="protein sequence ID" value="RAP70797.1"/>
    <property type="molecule type" value="Genomic_DNA"/>
</dbReference>